<dbReference type="Gene3D" id="3.30.1330.60">
    <property type="entry name" value="OmpA-like domain"/>
    <property type="match status" value="1"/>
</dbReference>
<dbReference type="PANTHER" id="PTHR30329:SF21">
    <property type="entry name" value="LIPOPROTEIN YIAD-RELATED"/>
    <property type="match status" value="1"/>
</dbReference>
<dbReference type="Proteomes" id="UP000198761">
    <property type="component" value="Unassembled WGS sequence"/>
</dbReference>
<dbReference type="InterPro" id="IPR006665">
    <property type="entry name" value="OmpA-like"/>
</dbReference>
<keyword evidence="8" id="KW-1185">Reference proteome</keyword>
<keyword evidence="2 4" id="KW-0472">Membrane</keyword>
<evidence type="ECO:0000256" key="5">
    <source>
        <dbReference type="SAM" id="SignalP"/>
    </source>
</evidence>
<accession>A0A1H8DEM8</accession>
<evidence type="ECO:0000259" key="6">
    <source>
        <dbReference type="PROSITE" id="PS51123"/>
    </source>
</evidence>
<dbReference type="GO" id="GO:0009279">
    <property type="term" value="C:cell outer membrane"/>
    <property type="evidence" value="ECO:0007669"/>
    <property type="project" value="UniProtKB-SubCell"/>
</dbReference>
<name>A0A1H8DEM8_9RHOB</name>
<evidence type="ECO:0000313" key="7">
    <source>
        <dbReference type="EMBL" id="SEN05722.1"/>
    </source>
</evidence>
<sequence>MQGQMRVLLLAAMVVSLAACASGNREAGANVDDGTFGNATMNNTLVQTGTMDYRMALGQRFAGEVPSTITFPFNSSQLTAEARAALDHQANWMRQFPELRFSVYGHTDLVGSNAYNKSLGLRRAQTAVAYLGSRGISRSRLDALVSYGETRPVVVTQAPEQQNRRTVTEVAGFVKGSAAPLNGKYAAIIWRNYIALGQRPHPSNHVVQTELSDSN</sequence>
<dbReference type="OrthoDB" id="9810367at2"/>
<feature type="chain" id="PRO_5011720592" evidence="5">
    <location>
        <begin position="22"/>
        <end position="215"/>
    </location>
</feature>
<dbReference type="SUPFAM" id="SSF103088">
    <property type="entry name" value="OmpA-like"/>
    <property type="match status" value="1"/>
</dbReference>
<dbReference type="STRING" id="933059.SAMN04488103_1038"/>
<comment type="subcellular location">
    <subcellularLocation>
        <location evidence="1">Cell outer membrane</location>
    </subcellularLocation>
</comment>
<dbReference type="PROSITE" id="PS51123">
    <property type="entry name" value="OMPA_2"/>
    <property type="match status" value="1"/>
</dbReference>
<dbReference type="CDD" id="cd07185">
    <property type="entry name" value="OmpA_C-like"/>
    <property type="match status" value="1"/>
</dbReference>
<evidence type="ECO:0000313" key="8">
    <source>
        <dbReference type="Proteomes" id="UP000198761"/>
    </source>
</evidence>
<gene>
    <name evidence="7" type="ORF">SAMN04488103_1038</name>
</gene>
<evidence type="ECO:0000256" key="3">
    <source>
        <dbReference type="ARBA" id="ARBA00023237"/>
    </source>
</evidence>
<dbReference type="InterPro" id="IPR050330">
    <property type="entry name" value="Bact_OuterMem_StrucFunc"/>
</dbReference>
<feature type="domain" description="OmpA-like" evidence="6">
    <location>
        <begin position="58"/>
        <end position="174"/>
    </location>
</feature>
<organism evidence="7 8">
    <name type="scientific">Gemmobacter aquatilis</name>
    <dbReference type="NCBI Taxonomy" id="933059"/>
    <lineage>
        <taxon>Bacteria</taxon>
        <taxon>Pseudomonadati</taxon>
        <taxon>Pseudomonadota</taxon>
        <taxon>Alphaproteobacteria</taxon>
        <taxon>Rhodobacterales</taxon>
        <taxon>Paracoccaceae</taxon>
        <taxon>Gemmobacter</taxon>
    </lineage>
</organism>
<dbReference type="PRINTS" id="PR01021">
    <property type="entry name" value="OMPADOMAIN"/>
</dbReference>
<dbReference type="InterPro" id="IPR006664">
    <property type="entry name" value="OMP_bac"/>
</dbReference>
<keyword evidence="5" id="KW-0732">Signal</keyword>
<evidence type="ECO:0000256" key="4">
    <source>
        <dbReference type="PROSITE-ProRule" id="PRU00473"/>
    </source>
</evidence>
<evidence type="ECO:0000256" key="1">
    <source>
        <dbReference type="ARBA" id="ARBA00004442"/>
    </source>
</evidence>
<dbReference type="EMBL" id="FOCE01000003">
    <property type="protein sequence ID" value="SEN05722.1"/>
    <property type="molecule type" value="Genomic_DNA"/>
</dbReference>
<proteinExistence type="predicted"/>
<reference evidence="7 8" key="1">
    <citation type="submission" date="2016-10" db="EMBL/GenBank/DDBJ databases">
        <authorList>
            <person name="de Groot N.N."/>
        </authorList>
    </citation>
    <scope>NUCLEOTIDE SEQUENCE [LARGE SCALE GENOMIC DNA]</scope>
    <source>
        <strain evidence="7 8">DSM 3857</strain>
    </source>
</reference>
<dbReference type="PANTHER" id="PTHR30329">
    <property type="entry name" value="STATOR ELEMENT OF FLAGELLAR MOTOR COMPLEX"/>
    <property type="match status" value="1"/>
</dbReference>
<evidence type="ECO:0000256" key="2">
    <source>
        <dbReference type="ARBA" id="ARBA00023136"/>
    </source>
</evidence>
<dbReference type="InterPro" id="IPR036737">
    <property type="entry name" value="OmpA-like_sf"/>
</dbReference>
<keyword evidence="3" id="KW-0998">Cell outer membrane</keyword>
<protein>
    <submittedName>
        <fullName evidence="7">OmpA family protein</fullName>
    </submittedName>
</protein>
<dbReference type="Pfam" id="PF00691">
    <property type="entry name" value="OmpA"/>
    <property type="match status" value="1"/>
</dbReference>
<dbReference type="AlphaFoldDB" id="A0A1H8DEM8"/>
<feature type="signal peptide" evidence="5">
    <location>
        <begin position="1"/>
        <end position="21"/>
    </location>
</feature>
<dbReference type="PROSITE" id="PS51257">
    <property type="entry name" value="PROKAR_LIPOPROTEIN"/>
    <property type="match status" value="1"/>
</dbReference>